<feature type="transmembrane region" description="Helical" evidence="7">
    <location>
        <begin position="109"/>
        <end position="128"/>
    </location>
</feature>
<evidence type="ECO:0000313" key="9">
    <source>
        <dbReference type="EMBL" id="TVY04307.1"/>
    </source>
</evidence>
<evidence type="ECO:0000256" key="5">
    <source>
        <dbReference type="ARBA" id="ARBA00022989"/>
    </source>
</evidence>
<sequence>MIRSNGLGNVRYFAVSGCTVLTIFAIWWIASRYRWVNPLFLPSPAEVWSAFGDIARQGYKGSTLPGHIGASLRRIAIAMAFVFVTAVPLGIVCGRSRWVRAVFDPIIEFYRPLPPLAYYSLLVLWFGIGDTSKVVLLFLSGFAPMFIAAVYSARRIPVDRINGARTLGANGLKLYAFVVFPSCLPDLLTGLRTSVGVTYATLVAAEMVAAISGIGWVVLDASKYLRIDIIYAVIIIMGIIAILIDSAIRLLIRRVSPWIEH</sequence>
<dbReference type="SUPFAM" id="SSF161098">
    <property type="entry name" value="MetI-like"/>
    <property type="match status" value="1"/>
</dbReference>
<dbReference type="CDD" id="cd06261">
    <property type="entry name" value="TM_PBP2"/>
    <property type="match status" value="1"/>
</dbReference>
<feature type="domain" description="ABC transmembrane type-1" evidence="8">
    <location>
        <begin position="68"/>
        <end position="252"/>
    </location>
</feature>
<keyword evidence="2 7" id="KW-0813">Transport</keyword>
<dbReference type="GO" id="GO:0010438">
    <property type="term" value="P:cellular response to sulfur starvation"/>
    <property type="evidence" value="ECO:0007669"/>
    <property type="project" value="TreeGrafter"/>
</dbReference>
<feature type="transmembrane region" description="Helical" evidence="7">
    <location>
        <begin position="134"/>
        <end position="153"/>
    </location>
</feature>
<comment type="caution">
    <text evidence="9">The sequence shown here is derived from an EMBL/GenBank/DDBJ whole genome shotgun (WGS) entry which is preliminary data.</text>
</comment>
<dbReference type="GO" id="GO:0005886">
    <property type="term" value="C:plasma membrane"/>
    <property type="evidence" value="ECO:0007669"/>
    <property type="project" value="UniProtKB-SubCell"/>
</dbReference>
<dbReference type="InterPro" id="IPR000515">
    <property type="entry name" value="MetI-like"/>
</dbReference>
<feature type="transmembrane region" description="Helical" evidence="7">
    <location>
        <begin position="231"/>
        <end position="252"/>
    </location>
</feature>
<dbReference type="PROSITE" id="PS50928">
    <property type="entry name" value="ABC_TM1"/>
    <property type="match status" value="1"/>
</dbReference>
<comment type="similarity">
    <text evidence="7">Belongs to the binding-protein-dependent transport system permease family.</text>
</comment>
<evidence type="ECO:0000256" key="3">
    <source>
        <dbReference type="ARBA" id="ARBA00022475"/>
    </source>
</evidence>
<dbReference type="PANTHER" id="PTHR30151:SF25">
    <property type="entry name" value="TAURINE TRANSPORT SYSTEM PERMEASE PROTEIN TAUC"/>
    <property type="match status" value="1"/>
</dbReference>
<dbReference type="Proteomes" id="UP000316330">
    <property type="component" value="Unassembled WGS sequence"/>
</dbReference>
<dbReference type="OrthoDB" id="9804353at2"/>
<feature type="transmembrane region" description="Helical" evidence="7">
    <location>
        <begin position="12"/>
        <end position="30"/>
    </location>
</feature>
<keyword evidence="3" id="KW-1003">Cell membrane</keyword>
<keyword evidence="4 7" id="KW-0812">Transmembrane</keyword>
<accession>A0A559JWU8</accession>
<dbReference type="Pfam" id="PF00528">
    <property type="entry name" value="BPD_transp_1"/>
    <property type="match status" value="1"/>
</dbReference>
<dbReference type="Gene3D" id="1.10.3720.10">
    <property type="entry name" value="MetI-like"/>
    <property type="match status" value="1"/>
</dbReference>
<gene>
    <name evidence="9" type="ORF">FPZ45_01555</name>
</gene>
<feature type="transmembrane region" description="Helical" evidence="7">
    <location>
        <begin position="75"/>
        <end position="97"/>
    </location>
</feature>
<evidence type="ECO:0000259" key="8">
    <source>
        <dbReference type="PROSITE" id="PS50928"/>
    </source>
</evidence>
<evidence type="ECO:0000256" key="6">
    <source>
        <dbReference type="ARBA" id="ARBA00023136"/>
    </source>
</evidence>
<protein>
    <submittedName>
        <fullName evidence="9">ABC transporter permease subunit</fullName>
    </submittedName>
</protein>
<feature type="transmembrane region" description="Helical" evidence="7">
    <location>
        <begin position="197"/>
        <end position="219"/>
    </location>
</feature>
<evidence type="ECO:0000256" key="7">
    <source>
        <dbReference type="RuleBase" id="RU363032"/>
    </source>
</evidence>
<proteinExistence type="inferred from homology"/>
<evidence type="ECO:0000256" key="1">
    <source>
        <dbReference type="ARBA" id="ARBA00004651"/>
    </source>
</evidence>
<dbReference type="AlphaFoldDB" id="A0A559JWU8"/>
<keyword evidence="5 7" id="KW-1133">Transmembrane helix</keyword>
<dbReference type="EMBL" id="VNJJ01000001">
    <property type="protein sequence ID" value="TVY04307.1"/>
    <property type="molecule type" value="Genomic_DNA"/>
</dbReference>
<keyword evidence="10" id="KW-1185">Reference proteome</keyword>
<comment type="subcellular location">
    <subcellularLocation>
        <location evidence="1 7">Cell membrane</location>
        <topology evidence="1 7">Multi-pass membrane protein</topology>
    </subcellularLocation>
</comment>
<dbReference type="PANTHER" id="PTHR30151">
    <property type="entry name" value="ALKANE SULFONATE ABC TRANSPORTER-RELATED, MEMBRANE SUBUNIT"/>
    <property type="match status" value="1"/>
</dbReference>
<dbReference type="GO" id="GO:0055085">
    <property type="term" value="P:transmembrane transport"/>
    <property type="evidence" value="ECO:0007669"/>
    <property type="project" value="InterPro"/>
</dbReference>
<dbReference type="InterPro" id="IPR035906">
    <property type="entry name" value="MetI-like_sf"/>
</dbReference>
<organism evidence="9 10">
    <name type="scientific">Cohnella terricola</name>
    <dbReference type="NCBI Taxonomy" id="1289167"/>
    <lineage>
        <taxon>Bacteria</taxon>
        <taxon>Bacillati</taxon>
        <taxon>Bacillota</taxon>
        <taxon>Bacilli</taxon>
        <taxon>Bacillales</taxon>
        <taxon>Paenibacillaceae</taxon>
        <taxon>Cohnella</taxon>
    </lineage>
</organism>
<evidence type="ECO:0000256" key="2">
    <source>
        <dbReference type="ARBA" id="ARBA00022448"/>
    </source>
</evidence>
<reference evidence="9 10" key="1">
    <citation type="submission" date="2019-07" db="EMBL/GenBank/DDBJ databases">
        <authorList>
            <person name="Kim J."/>
        </authorList>
    </citation>
    <scope>NUCLEOTIDE SEQUENCE [LARGE SCALE GENOMIC DNA]</scope>
    <source>
        <strain evidence="9 10">G13</strain>
    </source>
</reference>
<keyword evidence="6 7" id="KW-0472">Membrane</keyword>
<name>A0A559JWU8_9BACL</name>
<evidence type="ECO:0000256" key="4">
    <source>
        <dbReference type="ARBA" id="ARBA00022692"/>
    </source>
</evidence>
<evidence type="ECO:0000313" key="10">
    <source>
        <dbReference type="Proteomes" id="UP000316330"/>
    </source>
</evidence>